<keyword evidence="2 5" id="KW-0812">Transmembrane</keyword>
<dbReference type="AlphaFoldDB" id="A0A8K1FE18"/>
<gene>
    <name evidence="6" type="ORF">Poli38472_003419</name>
</gene>
<feature type="transmembrane region" description="Helical" evidence="5">
    <location>
        <begin position="301"/>
        <end position="323"/>
    </location>
</feature>
<dbReference type="EMBL" id="SPLM01000144">
    <property type="protein sequence ID" value="TMW57494.1"/>
    <property type="molecule type" value="Genomic_DNA"/>
</dbReference>
<evidence type="ECO:0000313" key="7">
    <source>
        <dbReference type="Proteomes" id="UP000794436"/>
    </source>
</evidence>
<dbReference type="Pfam" id="PF13520">
    <property type="entry name" value="AA_permease_2"/>
    <property type="match status" value="1"/>
</dbReference>
<dbReference type="InterPro" id="IPR002293">
    <property type="entry name" value="AA/rel_permease1"/>
</dbReference>
<keyword evidence="3 5" id="KW-1133">Transmembrane helix</keyword>
<keyword evidence="7" id="KW-1185">Reference proteome</keyword>
<dbReference type="PANTHER" id="PTHR43243">
    <property type="entry name" value="INNER MEMBRANE TRANSPORTER YGJI-RELATED"/>
    <property type="match status" value="1"/>
</dbReference>
<dbReference type="GO" id="GO:0015171">
    <property type="term" value="F:amino acid transmembrane transporter activity"/>
    <property type="evidence" value="ECO:0007669"/>
    <property type="project" value="TreeGrafter"/>
</dbReference>
<comment type="subcellular location">
    <subcellularLocation>
        <location evidence="1">Membrane</location>
        <topology evidence="1">Multi-pass membrane protein</topology>
    </subcellularLocation>
</comment>
<keyword evidence="4 5" id="KW-0472">Membrane</keyword>
<feature type="transmembrane region" description="Helical" evidence="5">
    <location>
        <begin position="186"/>
        <end position="210"/>
    </location>
</feature>
<evidence type="ECO:0000256" key="1">
    <source>
        <dbReference type="ARBA" id="ARBA00004141"/>
    </source>
</evidence>
<feature type="transmembrane region" description="Helical" evidence="5">
    <location>
        <begin position="344"/>
        <end position="367"/>
    </location>
</feature>
<dbReference type="Gene3D" id="1.20.1740.10">
    <property type="entry name" value="Amino acid/polyamine transporter I"/>
    <property type="match status" value="1"/>
</dbReference>
<feature type="transmembrane region" description="Helical" evidence="5">
    <location>
        <begin position="433"/>
        <end position="453"/>
    </location>
</feature>
<name>A0A8K1FE18_PYTOL</name>
<evidence type="ECO:0000256" key="5">
    <source>
        <dbReference type="SAM" id="Phobius"/>
    </source>
</evidence>
<reference evidence="6" key="1">
    <citation type="submission" date="2019-03" db="EMBL/GenBank/DDBJ databases">
        <title>Long read genome sequence of the mycoparasitic Pythium oligandrum ATCC 38472 isolated from sugarbeet rhizosphere.</title>
        <authorList>
            <person name="Gaulin E."/>
        </authorList>
    </citation>
    <scope>NUCLEOTIDE SEQUENCE</scope>
    <source>
        <strain evidence="6">ATCC 38472_TT</strain>
    </source>
</reference>
<organism evidence="6 7">
    <name type="scientific">Pythium oligandrum</name>
    <name type="common">Mycoparasitic fungus</name>
    <dbReference type="NCBI Taxonomy" id="41045"/>
    <lineage>
        <taxon>Eukaryota</taxon>
        <taxon>Sar</taxon>
        <taxon>Stramenopiles</taxon>
        <taxon>Oomycota</taxon>
        <taxon>Peronosporomycetes</taxon>
        <taxon>Pythiales</taxon>
        <taxon>Pythiaceae</taxon>
        <taxon>Pythium</taxon>
    </lineage>
</organism>
<evidence type="ECO:0000313" key="6">
    <source>
        <dbReference type="EMBL" id="TMW57494.1"/>
    </source>
</evidence>
<evidence type="ECO:0000256" key="2">
    <source>
        <dbReference type="ARBA" id="ARBA00022692"/>
    </source>
</evidence>
<feature type="transmembrane region" description="Helical" evidence="5">
    <location>
        <begin position="387"/>
        <end position="412"/>
    </location>
</feature>
<comment type="caution">
    <text evidence="6">The sequence shown here is derived from an EMBL/GenBank/DDBJ whole genome shotgun (WGS) entry which is preliminary data.</text>
</comment>
<feature type="transmembrane region" description="Helical" evidence="5">
    <location>
        <begin position="459"/>
        <end position="485"/>
    </location>
</feature>
<feature type="transmembrane region" description="Helical" evidence="5">
    <location>
        <begin position="522"/>
        <end position="540"/>
    </location>
</feature>
<feature type="transmembrane region" description="Helical" evidence="5">
    <location>
        <begin position="245"/>
        <end position="270"/>
    </location>
</feature>
<dbReference type="PANTHER" id="PTHR43243:SF11">
    <property type="entry name" value="AMINO ACID PERMEASE_ SLC12A DOMAIN-CONTAINING PROTEIN"/>
    <property type="match status" value="1"/>
</dbReference>
<protein>
    <submittedName>
        <fullName evidence="6">Uncharacterized protein</fullName>
    </submittedName>
</protein>
<feature type="transmembrane region" description="Helical" evidence="5">
    <location>
        <begin position="216"/>
        <end position="238"/>
    </location>
</feature>
<dbReference type="OrthoDB" id="1718410at2759"/>
<dbReference type="GO" id="GO:0016020">
    <property type="term" value="C:membrane"/>
    <property type="evidence" value="ECO:0007669"/>
    <property type="project" value="UniProtKB-SubCell"/>
</dbReference>
<evidence type="ECO:0000256" key="3">
    <source>
        <dbReference type="ARBA" id="ARBA00022989"/>
    </source>
</evidence>
<accession>A0A8K1FE18</accession>
<feature type="transmembrane region" description="Helical" evidence="5">
    <location>
        <begin position="497"/>
        <end position="516"/>
    </location>
</feature>
<proteinExistence type="predicted"/>
<sequence length="699" mass="76167">MASLNLQLDIADDAVATSAVDETSVDPVDAHQGVFQLALDDMQHEADAMAFSIDSPSHFRQRHIQIHVMDRRFKYPTWMHPNIGGEAQHLSSSEEDIIDIQKKIVASKHNLSEWTSTAISGNDILSSVLFTTGLTTAKAGKLAPVAQAVVIFVIFCLRRVMEEVMSAVPLNGGCYSAILNSSSKRVAAISAVFSMLSYLATGVVCGVAAFNYLNTLVAVPVVSSTVGMLLGFALLCLLGIAESAVVALVFFLVHGLTLTILCITSIIYAAQNPSIFAGNMHTAIPDVSVWGDILPGNVMTAIFYGYGTAMLGVTGFEASAQFIEEQALGVFPKTLRNMWVVSSFYNFAFSFLALAVVPMEGAAGIIANKDVLLAHMGRITAGHWLEILVSIDAFVVLAGAVLTSYVGITGLAHRLAIDRVLPRILTRTNSCRGTAHNVIVAYFLAASSLVIAMNGKIDGLSGVFAFAFLGVLGSFGVGCLLLKVYREDMPRHATTSWLNCVFCLVMITICFIANALNDPNSFGYFLLYYVAIGSVAFIMLERVWMLKTVLEGTRRFHKWWNPPAPIQQEVIGSLIVAKRIEKIKRTPAIFFCKAPNLPKINEAISYVLKNEQTYCLRLVHVAQRDGHIPSEFEDIVCLFDHIYPGLKIDFVSIQGSFEPSMIAWIVEHLHVPTNMMFMRQPTTPEMHAVAGVGVRVITS</sequence>
<dbReference type="Proteomes" id="UP000794436">
    <property type="component" value="Unassembled WGS sequence"/>
</dbReference>
<evidence type="ECO:0000256" key="4">
    <source>
        <dbReference type="ARBA" id="ARBA00023136"/>
    </source>
</evidence>